<dbReference type="InterPro" id="IPR048423">
    <property type="entry name" value="DRL_cat"/>
</dbReference>
<feature type="domain" description="SAF" evidence="1">
    <location>
        <begin position="361"/>
        <end position="426"/>
    </location>
</feature>
<accession>A0ABM7X1V0</accession>
<dbReference type="InterPro" id="IPR036291">
    <property type="entry name" value="NAD(P)-bd_dom_sf"/>
</dbReference>
<reference evidence="3" key="1">
    <citation type="journal article" date="2022" name="Int. J. Syst. Evol. Microbiol.">
        <title>Anaeromyxobacter oryzae sp. nov., Anaeromyxobacter diazotrophicus sp. nov. and Anaeromyxobacter paludicola sp. nov., isolated from paddy soils.</title>
        <authorList>
            <person name="Itoh H."/>
            <person name="Xu Z."/>
            <person name="Mise K."/>
            <person name="Masuda Y."/>
            <person name="Ushijima N."/>
            <person name="Hayakawa C."/>
            <person name="Shiratori Y."/>
            <person name="Senoo K."/>
        </authorList>
    </citation>
    <scope>NUCLEOTIDE SEQUENCE [LARGE SCALE GENOMIC DNA]</scope>
    <source>
        <strain evidence="3">Red232</strain>
    </source>
</reference>
<dbReference type="RefSeq" id="WP_248354869.1">
    <property type="nucleotide sequence ID" value="NZ_AP025591.1"/>
</dbReference>
<dbReference type="PANTHER" id="PTHR37850">
    <property type="entry name" value="STRU PROTEIN"/>
    <property type="match status" value="1"/>
</dbReference>
<keyword evidence="2" id="KW-0969">Cilium</keyword>
<evidence type="ECO:0000259" key="1">
    <source>
        <dbReference type="SMART" id="SM00858"/>
    </source>
</evidence>
<proteinExistence type="predicted"/>
<keyword evidence="2" id="KW-0282">Flagellum</keyword>
<dbReference type="Pfam" id="PF21135">
    <property type="entry name" value="DRL_cat"/>
    <property type="match status" value="1"/>
</dbReference>
<organism evidence="2 3">
    <name type="scientific">Anaeromyxobacter oryzae</name>
    <dbReference type="NCBI Taxonomy" id="2918170"/>
    <lineage>
        <taxon>Bacteria</taxon>
        <taxon>Pseudomonadati</taxon>
        <taxon>Myxococcota</taxon>
        <taxon>Myxococcia</taxon>
        <taxon>Myxococcales</taxon>
        <taxon>Cystobacterineae</taxon>
        <taxon>Anaeromyxobacteraceae</taxon>
        <taxon>Anaeromyxobacter</taxon>
    </lineage>
</organism>
<dbReference type="Gene3D" id="3.40.50.720">
    <property type="entry name" value="NAD(P)-binding Rossmann-like Domain"/>
    <property type="match status" value="1"/>
</dbReference>
<dbReference type="PANTHER" id="PTHR37850:SF3">
    <property type="entry name" value="BLR7815 PROTEIN"/>
    <property type="match status" value="1"/>
</dbReference>
<dbReference type="Proteomes" id="UP001162891">
    <property type="component" value="Chromosome"/>
</dbReference>
<keyword evidence="3" id="KW-1185">Reference proteome</keyword>
<dbReference type="InterPro" id="IPR013974">
    <property type="entry name" value="SAF"/>
</dbReference>
<dbReference type="CDD" id="cd11616">
    <property type="entry name" value="SAF_DH_OX_like"/>
    <property type="match status" value="1"/>
</dbReference>
<sequence>MTLSALLAQREADGRPIRVGLVGAGKLGGTWLAQARRTPGVHVVAVADLRPDHARLALARAGFAAERCAADDVSEAARLGTTWVGEDAVSVVRAPEIEIVVEATGSPAAGVRHALACAATAKSLVMANAEADALAGPLLAERVRQGGGVYSLANGDQPALVCALVDWARASGFDVVAAGKGTRFLPRFRRSTPETVWADTGVTPEQAAAAGLNARRYNAVLDGTKSAVEMAIVANATGLDAPPNGLGFHPCGARELPRVLRPEADGGVLARAGQVEVVSSIERDGAPVPDDLRHGVFVVIAASSRHVATAFGEHGVATDDSGRYAALWRPAHLAGLELGVSVASAALRGESTGEPVAWRADVIAVARRDLAPGAQLDGEGGYAVYGRLVPAEVSRRLRALPIGLATGVPLVRAVAADAPVTLADVALDEDAEVVRVRREMELLFG</sequence>
<dbReference type="Pfam" id="PF08666">
    <property type="entry name" value="SAF"/>
    <property type="match status" value="1"/>
</dbReference>
<name>A0ABM7X1V0_9BACT</name>
<dbReference type="SMART" id="SM00858">
    <property type="entry name" value="SAF"/>
    <property type="match status" value="1"/>
</dbReference>
<dbReference type="SUPFAM" id="SSF51735">
    <property type="entry name" value="NAD(P)-binding Rossmann-fold domains"/>
    <property type="match status" value="1"/>
</dbReference>
<protein>
    <submittedName>
        <fullName evidence="2">Flagellar protein FlgA</fullName>
    </submittedName>
</protein>
<evidence type="ECO:0000313" key="2">
    <source>
        <dbReference type="EMBL" id="BDG05762.1"/>
    </source>
</evidence>
<keyword evidence="2" id="KW-0966">Cell projection</keyword>
<gene>
    <name evidence="2" type="ORF">AMOR_47580</name>
</gene>
<dbReference type="EMBL" id="AP025591">
    <property type="protein sequence ID" value="BDG05762.1"/>
    <property type="molecule type" value="Genomic_DNA"/>
</dbReference>
<evidence type="ECO:0000313" key="3">
    <source>
        <dbReference type="Proteomes" id="UP001162891"/>
    </source>
</evidence>